<dbReference type="InterPro" id="IPR013783">
    <property type="entry name" value="Ig-like_fold"/>
</dbReference>
<dbReference type="Gene3D" id="2.60.40.10">
    <property type="entry name" value="Immunoglobulins"/>
    <property type="match status" value="1"/>
</dbReference>
<dbReference type="EMBL" id="BARS01046268">
    <property type="protein sequence ID" value="GAG28615.1"/>
    <property type="molecule type" value="Genomic_DNA"/>
</dbReference>
<proteinExistence type="predicted"/>
<name>X0WDA6_9ZZZZ</name>
<gene>
    <name evidence="2" type="ORF">S01H1_69666</name>
</gene>
<accession>X0WDA6</accession>
<reference evidence="2" key="1">
    <citation type="journal article" date="2014" name="Front. Microbiol.">
        <title>High frequency of phylogenetically diverse reductive dehalogenase-homologous genes in deep subseafloor sedimentary metagenomes.</title>
        <authorList>
            <person name="Kawai M."/>
            <person name="Futagami T."/>
            <person name="Toyoda A."/>
            <person name="Takaki Y."/>
            <person name="Nishi S."/>
            <person name="Hori S."/>
            <person name="Arai W."/>
            <person name="Tsubouchi T."/>
            <person name="Morono Y."/>
            <person name="Uchiyama I."/>
            <person name="Ito T."/>
            <person name="Fujiyama A."/>
            <person name="Inagaki F."/>
            <person name="Takami H."/>
        </authorList>
    </citation>
    <scope>NUCLEOTIDE SEQUENCE</scope>
    <source>
        <strain evidence="2">Expedition CK06-06</strain>
    </source>
</reference>
<feature type="non-terminal residue" evidence="2">
    <location>
        <position position="1"/>
    </location>
</feature>
<organism evidence="2">
    <name type="scientific">marine sediment metagenome</name>
    <dbReference type="NCBI Taxonomy" id="412755"/>
    <lineage>
        <taxon>unclassified sequences</taxon>
        <taxon>metagenomes</taxon>
        <taxon>ecological metagenomes</taxon>
    </lineage>
</organism>
<evidence type="ECO:0000259" key="1">
    <source>
        <dbReference type="PROSITE" id="PS50866"/>
    </source>
</evidence>
<protein>
    <recommendedName>
        <fullName evidence="1">GOLD domain-containing protein</fullName>
    </recommendedName>
</protein>
<sequence length="246" mass="28156">RYIIDVPRPKLRAQMVKQSSRVVNLNPGEEAEVEVKFKNIGNVIWRNKGMNVIHLAPTRPRDRLSKLYYEDIWENKYRAATLVEKVIKPGEIGTFRFKVKPNRKGVYSEYFQLVIEHVGWIDGSFVRWDFRVFGKSVDSSIDLEQDSRQNVITRTIPTSTTITEPTTTPASESEPKVYTPVSSSDGLFRVRISYSDDYSEITADKLFQVIGDGNKVLFEVGPDTPVSIRRMSNNIHIQVGERVKSS</sequence>
<dbReference type="AlphaFoldDB" id="X0WDA6"/>
<feature type="domain" description="GOLD" evidence="1">
    <location>
        <begin position="65"/>
        <end position="222"/>
    </location>
</feature>
<dbReference type="PROSITE" id="PS50866">
    <property type="entry name" value="GOLD"/>
    <property type="match status" value="1"/>
</dbReference>
<evidence type="ECO:0000313" key="2">
    <source>
        <dbReference type="EMBL" id="GAG28615.1"/>
    </source>
</evidence>
<dbReference type="InterPro" id="IPR009038">
    <property type="entry name" value="GOLD_dom"/>
</dbReference>
<comment type="caution">
    <text evidence="2">The sequence shown here is derived from an EMBL/GenBank/DDBJ whole genome shotgun (WGS) entry which is preliminary data.</text>
</comment>
<feature type="non-terminal residue" evidence="2">
    <location>
        <position position="246"/>
    </location>
</feature>